<dbReference type="EMBL" id="LBTX01000038">
    <property type="protein sequence ID" value="KKQ48286.1"/>
    <property type="molecule type" value="Genomic_DNA"/>
</dbReference>
<organism evidence="1 2">
    <name type="scientific">Candidatus Shapirobacteria bacterium GW2011_GWE1_38_10</name>
    <dbReference type="NCBI Taxonomy" id="1618488"/>
    <lineage>
        <taxon>Bacteria</taxon>
        <taxon>Candidatus Shapironibacteriota</taxon>
    </lineage>
</organism>
<accession>A0A0G0L6L4</accession>
<evidence type="ECO:0000313" key="1">
    <source>
        <dbReference type="EMBL" id="KKQ48286.1"/>
    </source>
</evidence>
<protein>
    <submittedName>
        <fullName evidence="1">Uncharacterized protein</fullName>
    </submittedName>
</protein>
<dbReference type="Proteomes" id="UP000034231">
    <property type="component" value="Unassembled WGS sequence"/>
</dbReference>
<evidence type="ECO:0000313" key="2">
    <source>
        <dbReference type="Proteomes" id="UP000034231"/>
    </source>
</evidence>
<dbReference type="AlphaFoldDB" id="A0A0G0L6L4"/>
<name>A0A0G0L6L4_9BACT</name>
<reference evidence="1 2" key="1">
    <citation type="journal article" date="2015" name="Nature">
        <title>rRNA introns, odd ribosomes, and small enigmatic genomes across a large radiation of phyla.</title>
        <authorList>
            <person name="Brown C.T."/>
            <person name="Hug L.A."/>
            <person name="Thomas B.C."/>
            <person name="Sharon I."/>
            <person name="Castelle C.J."/>
            <person name="Singh A."/>
            <person name="Wilkins M.J."/>
            <person name="Williams K.H."/>
            <person name="Banfield J.F."/>
        </authorList>
    </citation>
    <scope>NUCLEOTIDE SEQUENCE [LARGE SCALE GENOMIC DNA]</scope>
</reference>
<proteinExistence type="predicted"/>
<gene>
    <name evidence="1" type="ORF">US68_C0038G0007</name>
</gene>
<comment type="caution">
    <text evidence="1">The sequence shown here is derived from an EMBL/GenBank/DDBJ whole genome shotgun (WGS) entry which is preliminary data.</text>
</comment>
<sequence length="296" mass="32238">MSKLNRFNKLIKICLVIILASGTFLAGVLYTKVNALKTGGLTSLNDEKSIDKESVLPTNGFELPISWGDLGPKLISAGVIDEEKFVQTVNLNGDEEKILKEGTDKPITINEDNSQFVVDLLWAIGLAQKSNAYIDGPMGREYKKDIANFSSTAGWTLSKSKATDYLGKFELFNLTPEQQKRVEEIAKNIFRPCCGNSTWFPDCNHGMAALAAIEMMVAKNLPDDEIYKNVLKLNSFWFPGTYLTTAQYFADQGTPWNKVDAKTVLGAEFSSAQGAAQVAKKVAPQEGSGKGSGCGA</sequence>